<dbReference type="AlphaFoldDB" id="A0A6I6DE74"/>
<proteinExistence type="predicted"/>
<sequence length="53" mass="5493">MCGEYGHSSPVYGLSSGSPPHVRGIFSGAKKILDKRGITPACAGNISSIFDII</sequence>
<keyword evidence="2" id="KW-1185">Reference proteome</keyword>
<dbReference type="EMBL" id="CP046457">
    <property type="protein sequence ID" value="QGT99536.1"/>
    <property type="molecule type" value="Genomic_DNA"/>
</dbReference>
<evidence type="ECO:0000313" key="2">
    <source>
        <dbReference type="Proteomes" id="UP000426444"/>
    </source>
</evidence>
<dbReference type="AntiFam" id="ANF00006">
    <property type="entry name" value="Translation of CRISPR region"/>
</dbReference>
<accession>A0A6I6DE74</accession>
<reference evidence="2" key="1">
    <citation type="journal article" date="2019" name="Microbiology">
        <title>Complete Genome Sequence of an Uncultured Bacterium of the Candidate Phylum Bipolaricaulota.</title>
        <authorList>
            <person name="Kadnikov V.V."/>
            <person name="Mardanov A.V."/>
            <person name="Beletsky A.V."/>
            <person name="Frank Y.A."/>
            <person name="Karnachuk O.V."/>
            <person name="Ravin N.V."/>
        </authorList>
    </citation>
    <scope>NUCLEOTIDE SEQUENCE [LARGE SCALE GENOMIC DNA]</scope>
</reference>
<dbReference type="KEGG" id="salq:SYNTR_0943"/>
<protein>
    <submittedName>
        <fullName evidence="1">Uncharacterized protein</fullName>
    </submittedName>
</protein>
<evidence type="ECO:0000313" key="1">
    <source>
        <dbReference type="EMBL" id="QGT99536.1"/>
    </source>
</evidence>
<gene>
    <name evidence="1" type="ORF">SYNTR_0943</name>
</gene>
<dbReference type="Proteomes" id="UP000426444">
    <property type="component" value="Chromosome"/>
</dbReference>
<name>A0A6I6DE74_9FIRM</name>
<dbReference type="AntiFam" id="ANF00057">
    <property type="entry name" value="Translation of E. coli type CRISPR repeat"/>
</dbReference>
<organism evidence="1 2">
    <name type="scientific">Candidatus Syntrophocurvum alkaliphilum</name>
    <dbReference type="NCBI Taxonomy" id="2293317"/>
    <lineage>
        <taxon>Bacteria</taxon>
        <taxon>Bacillati</taxon>
        <taxon>Bacillota</taxon>
        <taxon>Clostridia</taxon>
        <taxon>Eubacteriales</taxon>
        <taxon>Syntrophomonadaceae</taxon>
        <taxon>Candidatus Syntrophocurvum</taxon>
    </lineage>
</organism>